<dbReference type="OrthoDB" id="9809977at2"/>
<feature type="transmembrane region" description="Helical" evidence="1">
    <location>
        <begin position="119"/>
        <end position="138"/>
    </location>
</feature>
<name>A0A5C1YG36_9MICO</name>
<keyword evidence="3" id="KW-1185">Reference proteome</keyword>
<organism evidence="2 3">
    <name type="scientific">Agromyces intestinalis</name>
    <dbReference type="NCBI Taxonomy" id="2592652"/>
    <lineage>
        <taxon>Bacteria</taxon>
        <taxon>Bacillati</taxon>
        <taxon>Actinomycetota</taxon>
        <taxon>Actinomycetes</taxon>
        <taxon>Micrococcales</taxon>
        <taxon>Microbacteriaceae</taxon>
        <taxon>Agromyces</taxon>
    </lineage>
</organism>
<feature type="transmembrane region" description="Helical" evidence="1">
    <location>
        <begin position="43"/>
        <end position="66"/>
    </location>
</feature>
<dbReference type="RefSeq" id="WP_149160041.1">
    <property type="nucleotide sequence ID" value="NZ_CP043505.1"/>
</dbReference>
<dbReference type="NCBIfam" id="NF038065">
    <property type="entry name" value="Pr6Pr"/>
    <property type="match status" value="1"/>
</dbReference>
<proteinExistence type="predicted"/>
<dbReference type="InterPro" id="IPR049713">
    <property type="entry name" value="Pr6Pr-like"/>
</dbReference>
<keyword evidence="1" id="KW-1133">Transmembrane helix</keyword>
<keyword evidence="1" id="KW-0812">Transmembrane</keyword>
<sequence length="240" mass="26607">MSPRTARRLLGGTRLAVAAVEIVALVGNFEYVLGFRLFATANFFSYFTVQSAFAAVVVLIVAGWFALTAPKDPPWLGVVRTCVTVYVIVSGIVFGVIVAQASSYSYRVDVPWSDTLLHFVVPALIGLTWTVDSILAVNPPVPWTTVGWVLLFPSAWLVFALWRGADVGWYPYFFLDETQVGGWSGVVFWCVVCLVIFVTVTAALVAVNRWLWRRARARRAPRLGTRRRRATPVASPAPRR</sequence>
<keyword evidence="1" id="KW-0472">Membrane</keyword>
<dbReference type="AlphaFoldDB" id="A0A5C1YG36"/>
<evidence type="ECO:0000313" key="3">
    <source>
        <dbReference type="Proteomes" id="UP000324678"/>
    </source>
</evidence>
<protein>
    <recommendedName>
        <fullName evidence="4">Pr6Pr family membrane protein</fullName>
    </recommendedName>
</protein>
<dbReference type="KEGG" id="ail:FLP10_05965"/>
<evidence type="ECO:0008006" key="4">
    <source>
        <dbReference type="Google" id="ProtNLM"/>
    </source>
</evidence>
<feature type="transmembrane region" description="Helical" evidence="1">
    <location>
        <begin position="145"/>
        <end position="165"/>
    </location>
</feature>
<dbReference type="Proteomes" id="UP000324678">
    <property type="component" value="Chromosome"/>
</dbReference>
<dbReference type="EMBL" id="CP043505">
    <property type="protein sequence ID" value="QEO14019.1"/>
    <property type="molecule type" value="Genomic_DNA"/>
</dbReference>
<gene>
    <name evidence="2" type="ORF">FLP10_05965</name>
</gene>
<feature type="transmembrane region" description="Helical" evidence="1">
    <location>
        <begin position="78"/>
        <end position="99"/>
    </location>
</feature>
<feature type="transmembrane region" description="Helical" evidence="1">
    <location>
        <begin position="185"/>
        <end position="212"/>
    </location>
</feature>
<evidence type="ECO:0000256" key="1">
    <source>
        <dbReference type="SAM" id="Phobius"/>
    </source>
</evidence>
<accession>A0A5C1YG36</accession>
<evidence type="ECO:0000313" key="2">
    <source>
        <dbReference type="EMBL" id="QEO14019.1"/>
    </source>
</evidence>
<feature type="transmembrane region" description="Helical" evidence="1">
    <location>
        <begin position="12"/>
        <end position="31"/>
    </location>
</feature>
<reference evidence="2 3" key="1">
    <citation type="submission" date="2019-09" db="EMBL/GenBank/DDBJ databases">
        <title>Genome sequencing of strain KACC 19306.</title>
        <authorList>
            <person name="Heo J."/>
            <person name="Kim S.-J."/>
            <person name="Kim J.-S."/>
            <person name="Hong S.-B."/>
            <person name="Kwon S.-W."/>
        </authorList>
    </citation>
    <scope>NUCLEOTIDE SEQUENCE [LARGE SCALE GENOMIC DNA]</scope>
    <source>
        <strain evidence="2 3">KACC 19306</strain>
    </source>
</reference>